<comment type="similarity">
    <text evidence="1">Belongs to the Integrator subunit 7 family.</text>
</comment>
<dbReference type="EMBL" id="HAAD01000794">
    <property type="protein sequence ID" value="CDG67026.1"/>
    <property type="molecule type" value="mRNA"/>
</dbReference>
<feature type="domain" description="Integrator complex subunit 7 N-terminal" evidence="2">
    <location>
        <begin position="15"/>
        <end position="463"/>
    </location>
</feature>
<reference evidence="3" key="1">
    <citation type="journal article" date="2013" name="Genome Biol. Evol.">
        <title>Punctuated emergences of genetic and phenotypic innovations in eumetazoan, bilaterian, euteleostome, and hominidae ancestors.</title>
        <authorList>
            <person name="Wenger Y."/>
            <person name="Galliot B."/>
        </authorList>
    </citation>
    <scope>NUCLEOTIDE SEQUENCE</scope>
    <source>
        <tissue evidence="3">Whole animals</tissue>
    </source>
</reference>
<organism evidence="3">
    <name type="scientific">Hydra vulgaris</name>
    <name type="common">Hydra</name>
    <name type="synonym">Hydra attenuata</name>
    <dbReference type="NCBI Taxonomy" id="6087"/>
    <lineage>
        <taxon>Eukaryota</taxon>
        <taxon>Metazoa</taxon>
        <taxon>Cnidaria</taxon>
        <taxon>Hydrozoa</taxon>
        <taxon>Hydroidolina</taxon>
        <taxon>Anthoathecata</taxon>
        <taxon>Aplanulata</taxon>
        <taxon>Hydridae</taxon>
        <taxon>Hydra</taxon>
    </lineage>
</organism>
<evidence type="ECO:0000256" key="1">
    <source>
        <dbReference type="ARBA" id="ARBA00008565"/>
    </source>
</evidence>
<evidence type="ECO:0000313" key="3">
    <source>
        <dbReference type="EMBL" id="CDG67026.1"/>
    </source>
</evidence>
<dbReference type="InterPro" id="IPR033060">
    <property type="entry name" value="INTS7"/>
</dbReference>
<dbReference type="GO" id="GO:0034472">
    <property type="term" value="P:snRNA 3'-end processing"/>
    <property type="evidence" value="ECO:0007669"/>
    <property type="project" value="TreeGrafter"/>
</dbReference>
<dbReference type="InterPro" id="IPR016024">
    <property type="entry name" value="ARM-type_fold"/>
</dbReference>
<dbReference type="OrthoDB" id="1921953at2759"/>
<dbReference type="PANTHER" id="PTHR13322:SF2">
    <property type="entry name" value="INTEGRATOR COMPLEX SUBUNIT 7"/>
    <property type="match status" value="1"/>
</dbReference>
<dbReference type="SUPFAM" id="SSF48371">
    <property type="entry name" value="ARM repeat"/>
    <property type="match status" value="1"/>
</dbReference>
<dbReference type="GO" id="GO:0032039">
    <property type="term" value="C:integrator complex"/>
    <property type="evidence" value="ECO:0007669"/>
    <property type="project" value="InterPro"/>
</dbReference>
<protein>
    <submittedName>
        <fullName evidence="3">Integrator complex subunit 7</fullName>
    </submittedName>
</protein>
<dbReference type="PANTHER" id="PTHR13322">
    <property type="entry name" value="C1ORF73 PROTEIN"/>
    <property type="match status" value="1"/>
</dbReference>
<proteinExistence type="evidence at transcript level"/>
<sequence length="464" mass="52053">MYHQEFQNQDSNAALMELEKGLRSGKAGEQCGAIVHVPALLERHPYPILVNSAFLKLADAFRTGSNFLKLCVLKAIQSSKKHLNKIFNVDEFYLRFFAVIHSNDPIARSVTLRIFGSISSIVAERKDIHHCITNSLDSHDNSEVEAAIFATKAFAEQSSTFAMGMWQKISEMVKGLTTSLELKMKLLPVFKYMHHDFAIVKKINLLCDELMESYPSHMLIATVLNTTTHLSLATLVNIKSQITRLLHFTFEVPRKSINHVAIQNLFQLAKNASYLWCEEQVEQLLSSLLTSSLNLQKQIFEIIVVLGCSSPQIFSQKALMDLNHLKNHVCTEISIASLHVLVSVQSNVKGSLEDTGSLEAELQSLFSMSIHEKSFASLKQCLEIAVIIVKNSNDVSSLPAFFLKCLPYLTKNQALEVCRCLVKLAAQRICLFENFVDILLQFISNSFTNDLSKVDKDIIVGLVD</sequence>
<dbReference type="InterPro" id="IPR056516">
    <property type="entry name" value="INTS7_N"/>
</dbReference>
<dbReference type="Pfam" id="PF24436">
    <property type="entry name" value="INTS7_N"/>
    <property type="match status" value="1"/>
</dbReference>
<gene>
    <name evidence="3" type="primary">INTS7</name>
</gene>
<name>T2M4N5_HYDVU</name>
<accession>T2M4N5</accession>
<evidence type="ECO:0000259" key="2">
    <source>
        <dbReference type="Pfam" id="PF24436"/>
    </source>
</evidence>
<dbReference type="AlphaFoldDB" id="T2M4N5"/>